<reference evidence="11 12" key="1">
    <citation type="submission" date="2024-07" db="EMBL/GenBank/DDBJ databases">
        <title>Uliginosibacterium flavum JJ3220;KACC:17644.</title>
        <authorList>
            <person name="Kim M.K."/>
        </authorList>
    </citation>
    <scope>NUCLEOTIDE SEQUENCE [LARGE SCALE GENOMIC DNA]</scope>
    <source>
        <strain evidence="11 12">KACC:17644</strain>
    </source>
</reference>
<dbReference type="Gene3D" id="3.30.360.110">
    <property type="entry name" value="S-adenosylmethionine decarboxylase domain"/>
    <property type="match status" value="1"/>
</dbReference>
<dbReference type="InterPro" id="IPR042286">
    <property type="entry name" value="AdoMetDC_C"/>
</dbReference>
<name>A0ABV2TIW2_9RHOO</name>
<accession>A0ABV2TIW2</accession>
<keyword evidence="10" id="KW-0670">Pyruvate</keyword>
<gene>
    <name evidence="11" type="primary">speD</name>
    <name evidence="11" type="ORF">ABXR19_06595</name>
</gene>
<keyword evidence="7" id="KW-0865">Zymogen</keyword>
<keyword evidence="2" id="KW-0949">S-adenosyl-L-methionine</keyword>
<dbReference type="InterPro" id="IPR042284">
    <property type="entry name" value="AdoMetDC_N"/>
</dbReference>
<dbReference type="InterPro" id="IPR017716">
    <property type="entry name" value="S-AdoMet_deCOase_pro-enz"/>
</dbReference>
<dbReference type="InterPro" id="IPR016067">
    <property type="entry name" value="S-AdoMet_deCO2ase_core"/>
</dbReference>
<sequence length="143" mass="14914">MIHAPTASMQGLHLVADLQGCACAPGLLSDVAALTQQLRSAVLAAGLTVVGEAFHRFPDNGAQPGGVTGTVLLAESHVALHTWPEFGVVTLDVYVCNYSADNTGRAEQLMATLVTLFQPVALSSQRLLRCAQGAENRSSELGT</sequence>
<keyword evidence="9" id="KW-0704">Schiff base</keyword>
<dbReference type="EC" id="4.1.1.50" evidence="11"/>
<keyword evidence="3" id="KW-0210">Decarboxylase</keyword>
<proteinExistence type="predicted"/>
<evidence type="ECO:0000256" key="9">
    <source>
        <dbReference type="ARBA" id="ARBA00023270"/>
    </source>
</evidence>
<keyword evidence="8 11" id="KW-0456">Lyase</keyword>
<organism evidence="11 12">
    <name type="scientific">Uliginosibacterium flavum</name>
    <dbReference type="NCBI Taxonomy" id="1396831"/>
    <lineage>
        <taxon>Bacteria</taxon>
        <taxon>Pseudomonadati</taxon>
        <taxon>Pseudomonadota</taxon>
        <taxon>Betaproteobacteria</taxon>
        <taxon>Rhodocyclales</taxon>
        <taxon>Zoogloeaceae</taxon>
        <taxon>Uliginosibacterium</taxon>
    </lineage>
</organism>
<dbReference type="Gene3D" id="3.30.160.750">
    <property type="match status" value="1"/>
</dbReference>
<evidence type="ECO:0000313" key="11">
    <source>
        <dbReference type="EMBL" id="MET7013851.1"/>
    </source>
</evidence>
<evidence type="ECO:0000256" key="4">
    <source>
        <dbReference type="ARBA" id="ARBA00022813"/>
    </source>
</evidence>
<evidence type="ECO:0000313" key="12">
    <source>
        <dbReference type="Proteomes" id="UP001549691"/>
    </source>
</evidence>
<dbReference type="GO" id="GO:0004014">
    <property type="term" value="F:adenosylmethionine decarboxylase activity"/>
    <property type="evidence" value="ECO:0007669"/>
    <property type="project" value="UniProtKB-EC"/>
</dbReference>
<dbReference type="SUPFAM" id="SSF56276">
    <property type="entry name" value="S-adenosylmethionine decarboxylase"/>
    <property type="match status" value="1"/>
</dbReference>
<dbReference type="PANTHER" id="PTHR33866">
    <property type="entry name" value="S-ADENOSYLMETHIONINE DECARBOXYLASE PROENZYME"/>
    <property type="match status" value="1"/>
</dbReference>
<keyword evidence="4" id="KW-0068">Autocatalytic cleavage</keyword>
<comment type="caution">
    <text evidence="11">The sequence shown here is derived from an EMBL/GenBank/DDBJ whole genome shotgun (WGS) entry which is preliminary data.</text>
</comment>
<dbReference type="Proteomes" id="UP001549691">
    <property type="component" value="Unassembled WGS sequence"/>
</dbReference>
<evidence type="ECO:0000256" key="10">
    <source>
        <dbReference type="ARBA" id="ARBA00023317"/>
    </source>
</evidence>
<keyword evidence="12" id="KW-1185">Reference proteome</keyword>
<evidence type="ECO:0000256" key="5">
    <source>
        <dbReference type="ARBA" id="ARBA00023066"/>
    </source>
</evidence>
<dbReference type="RefSeq" id="WP_354600313.1">
    <property type="nucleotide sequence ID" value="NZ_JBEWZI010000005.1"/>
</dbReference>
<evidence type="ECO:0000256" key="2">
    <source>
        <dbReference type="ARBA" id="ARBA00022691"/>
    </source>
</evidence>
<protein>
    <submittedName>
        <fullName evidence="11">Adenosylmethionine decarboxylase</fullName>
        <ecNumber evidence="11">4.1.1.50</ecNumber>
    </submittedName>
</protein>
<dbReference type="Pfam" id="PF02675">
    <property type="entry name" value="AdoMet_dc"/>
    <property type="match status" value="1"/>
</dbReference>
<dbReference type="EMBL" id="JBEWZI010000005">
    <property type="protein sequence ID" value="MET7013851.1"/>
    <property type="molecule type" value="Genomic_DNA"/>
</dbReference>
<evidence type="ECO:0000256" key="1">
    <source>
        <dbReference type="ARBA" id="ARBA00001928"/>
    </source>
</evidence>
<dbReference type="InterPro" id="IPR003826">
    <property type="entry name" value="AdoMetDC_fam_prok"/>
</dbReference>
<dbReference type="PANTHER" id="PTHR33866:SF2">
    <property type="entry name" value="S-ADENOSYLMETHIONINE DECARBOXYLASE PROENZYME"/>
    <property type="match status" value="1"/>
</dbReference>
<evidence type="ECO:0000256" key="8">
    <source>
        <dbReference type="ARBA" id="ARBA00023239"/>
    </source>
</evidence>
<evidence type="ECO:0000256" key="3">
    <source>
        <dbReference type="ARBA" id="ARBA00022793"/>
    </source>
</evidence>
<comment type="cofactor">
    <cofactor evidence="1">
        <name>pyruvate</name>
        <dbReference type="ChEBI" id="CHEBI:15361"/>
    </cofactor>
</comment>
<keyword evidence="6" id="KW-0620">Polyamine biosynthesis</keyword>
<keyword evidence="5" id="KW-0745">Spermidine biosynthesis</keyword>
<evidence type="ECO:0000256" key="7">
    <source>
        <dbReference type="ARBA" id="ARBA00023145"/>
    </source>
</evidence>
<evidence type="ECO:0000256" key="6">
    <source>
        <dbReference type="ARBA" id="ARBA00023115"/>
    </source>
</evidence>
<dbReference type="NCBIfam" id="TIGR03330">
    <property type="entry name" value="SAM_DCase_Bsu"/>
    <property type="match status" value="1"/>
</dbReference>